<organism evidence="2 3">
    <name type="scientific">Granulosicoccus antarcticus IMCC3135</name>
    <dbReference type="NCBI Taxonomy" id="1192854"/>
    <lineage>
        <taxon>Bacteria</taxon>
        <taxon>Pseudomonadati</taxon>
        <taxon>Pseudomonadota</taxon>
        <taxon>Gammaproteobacteria</taxon>
        <taxon>Chromatiales</taxon>
        <taxon>Granulosicoccaceae</taxon>
        <taxon>Granulosicoccus</taxon>
    </lineage>
</organism>
<evidence type="ECO:0000313" key="2">
    <source>
        <dbReference type="EMBL" id="ASJ75758.1"/>
    </source>
</evidence>
<feature type="domain" description="GIY-YIG" evidence="1">
    <location>
        <begin position="15"/>
        <end position="101"/>
    </location>
</feature>
<dbReference type="PROSITE" id="PS50164">
    <property type="entry name" value="GIY_YIG"/>
    <property type="match status" value="1"/>
</dbReference>
<dbReference type="Proteomes" id="UP000250079">
    <property type="component" value="Chromosome"/>
</dbReference>
<proteinExistence type="predicted"/>
<evidence type="ECO:0000259" key="1">
    <source>
        <dbReference type="PROSITE" id="PS50164"/>
    </source>
</evidence>
<dbReference type="CDD" id="cd10440">
    <property type="entry name" value="GIY-YIG_COG3680"/>
    <property type="match status" value="1"/>
</dbReference>
<accession>A0A2Z2P0T5</accession>
<dbReference type="OrthoDB" id="67448at2"/>
<name>A0A2Z2P0T5_9GAMM</name>
<reference evidence="2 3" key="1">
    <citation type="submission" date="2016-12" db="EMBL/GenBank/DDBJ databases">
        <authorList>
            <person name="Song W.-J."/>
            <person name="Kurnit D.M."/>
        </authorList>
    </citation>
    <scope>NUCLEOTIDE SEQUENCE [LARGE SCALE GENOMIC DNA]</scope>
    <source>
        <strain evidence="2 3">IMCC3135</strain>
    </source>
</reference>
<dbReference type="KEGG" id="gai:IMCC3135_28530"/>
<dbReference type="RefSeq" id="WP_088920623.1">
    <property type="nucleotide sequence ID" value="NZ_CP018632.1"/>
</dbReference>
<protein>
    <recommendedName>
        <fullName evidence="1">GIY-YIG domain-containing protein</fullName>
    </recommendedName>
</protein>
<dbReference type="Pfam" id="PF22945">
    <property type="entry name" value="LEM-3_GIY-YIG"/>
    <property type="match status" value="1"/>
</dbReference>
<keyword evidence="3" id="KW-1185">Reference proteome</keyword>
<evidence type="ECO:0000313" key="3">
    <source>
        <dbReference type="Proteomes" id="UP000250079"/>
    </source>
</evidence>
<dbReference type="EMBL" id="CP018632">
    <property type="protein sequence ID" value="ASJ75758.1"/>
    <property type="molecule type" value="Genomic_DNA"/>
</dbReference>
<dbReference type="AlphaFoldDB" id="A0A2Z2P0T5"/>
<sequence length="244" mass="28043">MDTYIDLPPHIQELLGNYVYLYIDPDTRKPFYIGKGVKSRVLDHLSETGESAKIAKIQEIRDSSRLPEIEILAHNLRDEKAAFDVEAAAIDLIGIENLTNITRGSGSKDFGRMTVQQVIGHYAAKEVVFEDNVILIRINQTYRHNMPAKELYEATRGTWVMGSRREKARYALPVFQGVTKEVYEIEKWHQGGTIPYEFRTMSLSDRVEFTGKVASDDIREKYMNADVRKYFKRGNASSFSYVNF</sequence>
<dbReference type="InterPro" id="IPR000305">
    <property type="entry name" value="GIY-YIG_endonuc"/>
</dbReference>
<gene>
    <name evidence="2" type="ORF">IMCC3135_28530</name>
</gene>